<keyword evidence="5" id="KW-1185">Reference proteome</keyword>
<dbReference type="OrthoDB" id="9810501at2"/>
<dbReference type="NCBIfam" id="TIGR01549">
    <property type="entry name" value="HAD-SF-IA-v1"/>
    <property type="match status" value="1"/>
</dbReference>
<dbReference type="SUPFAM" id="SSF56784">
    <property type="entry name" value="HAD-like"/>
    <property type="match status" value="1"/>
</dbReference>
<evidence type="ECO:0000313" key="4">
    <source>
        <dbReference type="EMBL" id="TPW78127.1"/>
    </source>
</evidence>
<dbReference type="PANTHER" id="PTHR46470:SF4">
    <property type="entry name" value="5-AMINO-6-(5-PHOSPHO-D-RIBITYLAMINO)URACIL PHOSPHATASE YIGB"/>
    <property type="match status" value="1"/>
</dbReference>
<reference evidence="4 5" key="1">
    <citation type="submission" date="2019-06" db="EMBL/GenBank/DDBJ databases">
        <authorList>
            <person name="Li F."/>
        </authorList>
    </citation>
    <scope>NUCLEOTIDE SEQUENCE [LARGE SCALE GENOMIC DNA]</scope>
    <source>
        <strain evidence="4 5">10F1D-1</strain>
    </source>
</reference>
<evidence type="ECO:0000256" key="2">
    <source>
        <dbReference type="ARBA" id="ARBA00022801"/>
    </source>
</evidence>
<proteinExistence type="predicted"/>
<dbReference type="Gene3D" id="1.20.120.1600">
    <property type="match status" value="1"/>
</dbReference>
<dbReference type="PANTHER" id="PTHR46470">
    <property type="entry name" value="N-ACYLNEURAMINATE-9-PHOSPHATASE"/>
    <property type="match status" value="1"/>
</dbReference>
<dbReference type="Pfam" id="PF00702">
    <property type="entry name" value="Hydrolase"/>
    <property type="match status" value="1"/>
</dbReference>
<evidence type="ECO:0000256" key="3">
    <source>
        <dbReference type="ARBA" id="ARBA00022842"/>
    </source>
</evidence>
<dbReference type="InterPro" id="IPR051400">
    <property type="entry name" value="HAD-like_hydrolase"/>
</dbReference>
<dbReference type="Proteomes" id="UP000316252">
    <property type="component" value="Unassembled WGS sequence"/>
</dbReference>
<evidence type="ECO:0000256" key="1">
    <source>
        <dbReference type="ARBA" id="ARBA00001946"/>
    </source>
</evidence>
<protein>
    <submittedName>
        <fullName evidence="4">HAD family hydrolase</fullName>
    </submittedName>
</protein>
<dbReference type="InterPro" id="IPR036412">
    <property type="entry name" value="HAD-like_sf"/>
</dbReference>
<evidence type="ECO:0000313" key="5">
    <source>
        <dbReference type="Proteomes" id="UP000316252"/>
    </source>
</evidence>
<organism evidence="4 5">
    <name type="scientific">Schumannella soli</name>
    <dbReference type="NCBI Taxonomy" id="2590779"/>
    <lineage>
        <taxon>Bacteria</taxon>
        <taxon>Bacillati</taxon>
        <taxon>Actinomycetota</taxon>
        <taxon>Actinomycetes</taxon>
        <taxon>Micrococcales</taxon>
        <taxon>Microbacteriaceae</taxon>
        <taxon>Schumannella</taxon>
    </lineage>
</organism>
<dbReference type="GO" id="GO:0044281">
    <property type="term" value="P:small molecule metabolic process"/>
    <property type="evidence" value="ECO:0007669"/>
    <property type="project" value="UniProtKB-ARBA"/>
</dbReference>
<gene>
    <name evidence="4" type="ORF">FJ657_00840</name>
</gene>
<keyword evidence="3" id="KW-0460">Magnesium</keyword>
<keyword evidence="2 4" id="KW-0378">Hydrolase</keyword>
<dbReference type="GO" id="GO:0016787">
    <property type="term" value="F:hydrolase activity"/>
    <property type="evidence" value="ECO:0007669"/>
    <property type="project" value="UniProtKB-KW"/>
</dbReference>
<dbReference type="InterPro" id="IPR023214">
    <property type="entry name" value="HAD_sf"/>
</dbReference>
<dbReference type="InterPro" id="IPR006439">
    <property type="entry name" value="HAD-SF_hydro_IA"/>
</dbReference>
<comment type="cofactor">
    <cofactor evidence="1">
        <name>Mg(2+)</name>
        <dbReference type="ChEBI" id="CHEBI:18420"/>
    </cofactor>
</comment>
<dbReference type="EMBL" id="VHQG01000001">
    <property type="protein sequence ID" value="TPW78127.1"/>
    <property type="molecule type" value="Genomic_DNA"/>
</dbReference>
<comment type="caution">
    <text evidence="4">The sequence shown here is derived from an EMBL/GenBank/DDBJ whole genome shotgun (WGS) entry which is preliminary data.</text>
</comment>
<dbReference type="Gene3D" id="3.40.50.1000">
    <property type="entry name" value="HAD superfamily/HAD-like"/>
    <property type="match status" value="1"/>
</dbReference>
<dbReference type="AlphaFoldDB" id="A0A506YAK1"/>
<accession>A0A506YAK1</accession>
<name>A0A506YAK1_9MICO</name>
<sequence>MEGAVGADGAAASRIRVALFDLDDTLFAHRAAVDAAITRHRRELPGWSPADDTAEARRWTELEEHHYHRYLAGELDFLGQRAARARDFAAPYGLVLDDPELAETWFARYFERYREAWRLHDDALACLDALTRSAPDDVPRDGAAPDDIAPAGAASGSAAAAGAAPASAPLRIGIITNGELDFQTRKIEQIELTARVEHLVASGDFGTTKPDPSIFRHAVELFGVEPHEAAYIGDRFRTDAVGAADAGLTGVWLDRHGRATDAERAEAAARGIPILRSLAPLPQLLRSRL</sequence>